<comment type="caution">
    <text evidence="1">The sequence shown here is derived from an EMBL/GenBank/DDBJ whole genome shotgun (WGS) entry which is preliminary data.</text>
</comment>
<protein>
    <submittedName>
        <fullName evidence="1">Uncharacterized protein</fullName>
    </submittedName>
</protein>
<proteinExistence type="predicted"/>
<dbReference type="AlphaFoldDB" id="A0A820NYA0"/>
<organism evidence="1 2">
    <name type="scientific">Adineta steineri</name>
    <dbReference type="NCBI Taxonomy" id="433720"/>
    <lineage>
        <taxon>Eukaryota</taxon>
        <taxon>Metazoa</taxon>
        <taxon>Spiralia</taxon>
        <taxon>Gnathifera</taxon>
        <taxon>Rotifera</taxon>
        <taxon>Eurotatoria</taxon>
        <taxon>Bdelloidea</taxon>
        <taxon>Adinetida</taxon>
        <taxon>Adinetidae</taxon>
        <taxon>Adineta</taxon>
    </lineage>
</organism>
<dbReference type="EMBL" id="CAJOBB010024096">
    <property type="protein sequence ID" value="CAF4398097.1"/>
    <property type="molecule type" value="Genomic_DNA"/>
</dbReference>
<name>A0A820NYA0_9BILA</name>
<feature type="non-terminal residue" evidence="1">
    <location>
        <position position="1"/>
    </location>
</feature>
<evidence type="ECO:0000313" key="1">
    <source>
        <dbReference type="EMBL" id="CAF4398097.1"/>
    </source>
</evidence>
<reference evidence="1" key="1">
    <citation type="submission" date="2021-02" db="EMBL/GenBank/DDBJ databases">
        <authorList>
            <person name="Nowell W R."/>
        </authorList>
    </citation>
    <scope>NUCLEOTIDE SEQUENCE</scope>
</reference>
<sequence>YGEKVQIAHDHHVNVMIDDRMNVLSTFPSSIIKIWFCSDMKKIEGAKKFQPDFVDSVRLARNWHEVIELVEQIQLDST</sequence>
<evidence type="ECO:0000313" key="2">
    <source>
        <dbReference type="Proteomes" id="UP000663868"/>
    </source>
</evidence>
<accession>A0A820NYA0</accession>
<gene>
    <name evidence="1" type="ORF">KXQ929_LOCUS50860</name>
</gene>
<dbReference type="Proteomes" id="UP000663868">
    <property type="component" value="Unassembled WGS sequence"/>
</dbReference>